<organism evidence="1 2">
    <name type="scientific">Orbilia brochopaga</name>
    <dbReference type="NCBI Taxonomy" id="3140254"/>
    <lineage>
        <taxon>Eukaryota</taxon>
        <taxon>Fungi</taxon>
        <taxon>Dikarya</taxon>
        <taxon>Ascomycota</taxon>
        <taxon>Pezizomycotina</taxon>
        <taxon>Orbiliomycetes</taxon>
        <taxon>Orbiliales</taxon>
        <taxon>Orbiliaceae</taxon>
        <taxon>Orbilia</taxon>
    </lineage>
</organism>
<sequence>MAMKVGHVYKTAFNSVLGMFGYLRMGQGLSGAPHTYARLQDFVTGHIPARRGEPAISGGTALGAFAHFFDDHLGANVSPAAQASFLHNSYFPRISWAQLTLSPSRVNLPATQVKLPTSTQ</sequence>
<reference evidence="1 2" key="1">
    <citation type="submission" date="2019-10" db="EMBL/GenBank/DDBJ databases">
        <authorList>
            <person name="Palmer J.M."/>
        </authorList>
    </citation>
    <scope>NUCLEOTIDE SEQUENCE [LARGE SCALE GENOMIC DNA]</scope>
    <source>
        <strain evidence="1 2">TWF696</strain>
    </source>
</reference>
<dbReference type="EMBL" id="JAVHNQ010000009">
    <property type="protein sequence ID" value="KAK6338806.1"/>
    <property type="molecule type" value="Genomic_DNA"/>
</dbReference>
<dbReference type="SUPFAM" id="SSF56672">
    <property type="entry name" value="DNA/RNA polymerases"/>
    <property type="match status" value="1"/>
</dbReference>
<dbReference type="AlphaFoldDB" id="A0AAV9UBT7"/>
<accession>A0AAV9UBT7</accession>
<dbReference type="InterPro" id="IPR043502">
    <property type="entry name" value="DNA/RNA_pol_sf"/>
</dbReference>
<proteinExistence type="predicted"/>
<name>A0AAV9UBT7_9PEZI</name>
<evidence type="ECO:0000313" key="2">
    <source>
        <dbReference type="Proteomes" id="UP001375240"/>
    </source>
</evidence>
<protein>
    <submittedName>
        <fullName evidence="1">Uncharacterized protein</fullName>
    </submittedName>
</protein>
<dbReference type="Proteomes" id="UP001375240">
    <property type="component" value="Unassembled WGS sequence"/>
</dbReference>
<keyword evidence="2" id="KW-1185">Reference proteome</keyword>
<comment type="caution">
    <text evidence="1">The sequence shown here is derived from an EMBL/GenBank/DDBJ whole genome shotgun (WGS) entry which is preliminary data.</text>
</comment>
<gene>
    <name evidence="1" type="ORF">TWF696_009615</name>
</gene>
<evidence type="ECO:0000313" key="1">
    <source>
        <dbReference type="EMBL" id="KAK6338806.1"/>
    </source>
</evidence>